<dbReference type="EC" id="2.1.1.177" evidence="5"/>
<keyword evidence="1 5" id="KW-0489">Methyltransferase</keyword>
<dbReference type="SUPFAM" id="SSF75217">
    <property type="entry name" value="alpha/beta knot"/>
    <property type="match status" value="1"/>
</dbReference>
<evidence type="ECO:0000256" key="3">
    <source>
        <dbReference type="ARBA" id="ARBA00022691"/>
    </source>
</evidence>
<dbReference type="CDD" id="cd18081">
    <property type="entry name" value="RlmH-like"/>
    <property type="match status" value="1"/>
</dbReference>
<reference evidence="6 7" key="1">
    <citation type="journal article" date="2012" name="Genome Biol. Evol.">
        <title>Genome Sequence of the Mesophilic Thermotogales Bacterium Mesotoga prima MesG1.Ag.4.2 Reveals the Largest Thermotogales Genome To Date.</title>
        <authorList>
            <person name="Zhaxybayeva O."/>
            <person name="Swithers K.S."/>
            <person name="Foght J."/>
            <person name="Green A.G."/>
            <person name="Bruce D."/>
            <person name="Detter C."/>
            <person name="Han S."/>
            <person name="Teshima H."/>
            <person name="Han J."/>
            <person name="Woyke T."/>
            <person name="Pitluck S."/>
            <person name="Nolan M."/>
            <person name="Ivanova N."/>
            <person name="Pati A."/>
            <person name="Land M.L."/>
            <person name="Dlutek M."/>
            <person name="Doolittle W.F."/>
            <person name="Noll K.M."/>
            <person name="Nesbo C.L."/>
        </authorList>
    </citation>
    <scope>NUCLEOTIDE SEQUENCE [LARGE SCALE GENOMIC DNA]</scope>
    <source>
        <strain evidence="7">mesG1.Ag.4.2</strain>
    </source>
</reference>
<sequence length="155" mass="17812">MNIRIVGTGKPKSNFIVEGVEQYRKWLGAFGRVDLEYFPLGGTTAREREQVKEREGRRYLKAADSQDKILLLDAQGEQYSSQEFARMLEKWQNIGVSNLSFFVGGPLGFSNEVLSKGWQKLSLSRMTFTHEMAVLILLEQLFRAFAILGNRPYHY</sequence>
<dbReference type="PANTHER" id="PTHR33603">
    <property type="entry name" value="METHYLTRANSFERASE"/>
    <property type="match status" value="1"/>
</dbReference>
<dbReference type="Pfam" id="PF02590">
    <property type="entry name" value="SPOUT_MTase"/>
    <property type="match status" value="1"/>
</dbReference>
<dbReference type="GeneID" id="87106208"/>
<dbReference type="GO" id="GO:0070038">
    <property type="term" value="F:rRNA (pseudouridine-N3-)-methyltransferase activity"/>
    <property type="evidence" value="ECO:0007669"/>
    <property type="project" value="UniProtKB-UniRule"/>
</dbReference>
<evidence type="ECO:0000256" key="5">
    <source>
        <dbReference type="HAMAP-Rule" id="MF_00658"/>
    </source>
</evidence>
<dbReference type="AlphaFoldDB" id="I2F2D0"/>
<evidence type="ECO:0000313" key="7">
    <source>
        <dbReference type="Proteomes" id="UP000002881"/>
    </source>
</evidence>
<dbReference type="EMBL" id="CP003532">
    <property type="protein sequence ID" value="AFK06083.1"/>
    <property type="molecule type" value="Genomic_DNA"/>
</dbReference>
<dbReference type="PIRSF" id="PIRSF004505">
    <property type="entry name" value="MT_bac"/>
    <property type="match status" value="1"/>
</dbReference>
<comment type="similarity">
    <text evidence="4 5">Belongs to the RNA methyltransferase RlmH family.</text>
</comment>
<keyword evidence="5" id="KW-0698">rRNA processing</keyword>
<feature type="binding site" evidence="5">
    <location>
        <begin position="123"/>
        <end position="128"/>
    </location>
    <ligand>
        <name>S-adenosyl-L-methionine</name>
        <dbReference type="ChEBI" id="CHEBI:59789"/>
    </ligand>
</feature>
<evidence type="ECO:0000256" key="1">
    <source>
        <dbReference type="ARBA" id="ARBA00022603"/>
    </source>
</evidence>
<dbReference type="Proteomes" id="UP000002881">
    <property type="component" value="Chromosome"/>
</dbReference>
<proteinExistence type="inferred from homology"/>
<dbReference type="Gene3D" id="3.40.1280.10">
    <property type="match status" value="1"/>
</dbReference>
<dbReference type="InterPro" id="IPR029026">
    <property type="entry name" value="tRNA_m1G_MTases_N"/>
</dbReference>
<dbReference type="STRING" id="660470.Theba_0354"/>
<comment type="function">
    <text evidence="5">Specifically methylates the pseudouridine at position 1915 (m3Psi1915) in 23S rRNA.</text>
</comment>
<organism evidence="6 7">
    <name type="scientific">Mesotoga prima MesG1.Ag.4.2</name>
    <dbReference type="NCBI Taxonomy" id="660470"/>
    <lineage>
        <taxon>Bacteria</taxon>
        <taxon>Thermotogati</taxon>
        <taxon>Thermotogota</taxon>
        <taxon>Thermotogae</taxon>
        <taxon>Kosmotogales</taxon>
        <taxon>Kosmotogaceae</taxon>
        <taxon>Mesotoga</taxon>
    </lineage>
</organism>
<feature type="binding site" evidence="5">
    <location>
        <position position="72"/>
    </location>
    <ligand>
        <name>S-adenosyl-L-methionine</name>
        <dbReference type="ChEBI" id="CHEBI:59789"/>
    </ligand>
</feature>
<keyword evidence="3 5" id="KW-0949">S-adenosyl-L-methionine</keyword>
<dbReference type="HOGENOM" id="CLU_100552_2_0_0"/>
<dbReference type="InterPro" id="IPR029028">
    <property type="entry name" value="Alpha/beta_knot_MTases"/>
</dbReference>
<comment type="subcellular location">
    <subcellularLocation>
        <location evidence="5">Cytoplasm</location>
    </subcellularLocation>
</comment>
<keyword evidence="2 5" id="KW-0808">Transferase</keyword>
<evidence type="ECO:0000256" key="4">
    <source>
        <dbReference type="ARBA" id="ARBA00038303"/>
    </source>
</evidence>
<feature type="binding site" evidence="5">
    <location>
        <position position="104"/>
    </location>
    <ligand>
        <name>S-adenosyl-L-methionine</name>
        <dbReference type="ChEBI" id="CHEBI:59789"/>
    </ligand>
</feature>
<name>I2F2D0_9BACT</name>
<dbReference type="GO" id="GO:0005737">
    <property type="term" value="C:cytoplasm"/>
    <property type="evidence" value="ECO:0007669"/>
    <property type="project" value="UniProtKB-SubCell"/>
</dbReference>
<evidence type="ECO:0000256" key="2">
    <source>
        <dbReference type="ARBA" id="ARBA00022679"/>
    </source>
</evidence>
<dbReference type="eggNOG" id="COG1576">
    <property type="taxonomic scope" value="Bacteria"/>
</dbReference>
<keyword evidence="7" id="KW-1185">Reference proteome</keyword>
<dbReference type="PANTHER" id="PTHR33603:SF1">
    <property type="entry name" value="RIBOSOMAL RNA LARGE SUBUNIT METHYLTRANSFERASE H"/>
    <property type="match status" value="1"/>
</dbReference>
<evidence type="ECO:0000313" key="6">
    <source>
        <dbReference type="EMBL" id="AFK06083.1"/>
    </source>
</evidence>
<keyword evidence="5" id="KW-0963">Cytoplasm</keyword>
<dbReference type="HAMAP" id="MF_00658">
    <property type="entry name" value="23SrRNA_methyltr_H"/>
    <property type="match status" value="1"/>
</dbReference>
<dbReference type="RefSeq" id="WP_006491932.1">
    <property type="nucleotide sequence ID" value="NC_017934.1"/>
</dbReference>
<comment type="subunit">
    <text evidence="5">Homodimer.</text>
</comment>
<comment type="catalytic activity">
    <reaction evidence="5">
        <text>pseudouridine(1915) in 23S rRNA + S-adenosyl-L-methionine = N(3)-methylpseudouridine(1915) in 23S rRNA + S-adenosyl-L-homocysteine + H(+)</text>
        <dbReference type="Rhea" id="RHEA:42752"/>
        <dbReference type="Rhea" id="RHEA-COMP:10221"/>
        <dbReference type="Rhea" id="RHEA-COMP:10222"/>
        <dbReference type="ChEBI" id="CHEBI:15378"/>
        <dbReference type="ChEBI" id="CHEBI:57856"/>
        <dbReference type="ChEBI" id="CHEBI:59789"/>
        <dbReference type="ChEBI" id="CHEBI:65314"/>
        <dbReference type="ChEBI" id="CHEBI:74486"/>
        <dbReference type="EC" id="2.1.1.177"/>
    </reaction>
</comment>
<dbReference type="InterPro" id="IPR003742">
    <property type="entry name" value="RlmH-like"/>
</dbReference>
<protein>
    <recommendedName>
        <fullName evidence="5">Ribosomal RNA large subunit methyltransferase H</fullName>
        <ecNumber evidence="5">2.1.1.177</ecNumber>
    </recommendedName>
    <alternativeName>
        <fullName evidence="5">23S rRNA (pseudouridine1915-N3)-methyltransferase</fullName>
    </alternativeName>
    <alternativeName>
        <fullName evidence="5">23S rRNA m3Psi1915 methyltransferase</fullName>
    </alternativeName>
    <alternativeName>
        <fullName evidence="5">rRNA (pseudouridine-N3-)-methyltransferase RlmH</fullName>
    </alternativeName>
</protein>
<gene>
    <name evidence="5" type="primary">rlmH</name>
    <name evidence="6" type="ORF">Theba_0354</name>
</gene>
<dbReference type="KEGG" id="mpg:Theba_0354"/>
<accession>I2F2D0</accession>